<dbReference type="EMBL" id="RQPI01000012">
    <property type="protein sequence ID" value="RQW09705.1"/>
    <property type="molecule type" value="Genomic_DNA"/>
</dbReference>
<dbReference type="PANTHER" id="PTHR42693">
    <property type="entry name" value="ARYLSULFATASE FAMILY MEMBER"/>
    <property type="match status" value="1"/>
</dbReference>
<dbReference type="SUPFAM" id="SSF53649">
    <property type="entry name" value="Alkaline phosphatase-like"/>
    <property type="match status" value="1"/>
</dbReference>
<keyword evidence="5" id="KW-1185">Reference proteome</keyword>
<proteinExistence type="inferred from homology"/>
<gene>
    <name evidence="4" type="ORF">EH198_18190</name>
</gene>
<dbReference type="RefSeq" id="WP_124696939.1">
    <property type="nucleotide sequence ID" value="NZ_JBHUFE010000026.1"/>
</dbReference>
<organism evidence="4 5">
    <name type="scientific">Paenibacillus rhizophilus</name>
    <dbReference type="NCBI Taxonomy" id="1850366"/>
    <lineage>
        <taxon>Bacteria</taxon>
        <taxon>Bacillati</taxon>
        <taxon>Bacillota</taxon>
        <taxon>Bacilli</taxon>
        <taxon>Bacillales</taxon>
        <taxon>Paenibacillaceae</taxon>
        <taxon>Paenibacillus</taxon>
    </lineage>
</organism>
<dbReference type="InterPro" id="IPR050738">
    <property type="entry name" value="Sulfatase"/>
</dbReference>
<dbReference type="OrthoDB" id="9762324at2"/>
<dbReference type="CDD" id="cd16027">
    <property type="entry name" value="SGSH"/>
    <property type="match status" value="1"/>
</dbReference>
<comment type="caution">
    <text evidence="4">The sequence shown here is derived from an EMBL/GenBank/DDBJ whole genome shotgun (WGS) entry which is preliminary data.</text>
</comment>
<evidence type="ECO:0000256" key="2">
    <source>
        <dbReference type="ARBA" id="ARBA00022801"/>
    </source>
</evidence>
<accession>A0A3N9P1I6</accession>
<dbReference type="PANTHER" id="PTHR42693:SF53">
    <property type="entry name" value="ENDO-4-O-SULFATASE"/>
    <property type="match status" value="1"/>
</dbReference>
<dbReference type="AlphaFoldDB" id="A0A3N9P1I6"/>
<dbReference type="Pfam" id="PF00884">
    <property type="entry name" value="Sulfatase"/>
    <property type="match status" value="1"/>
</dbReference>
<evidence type="ECO:0000313" key="5">
    <source>
        <dbReference type="Proteomes" id="UP000282529"/>
    </source>
</evidence>
<evidence type="ECO:0000313" key="4">
    <source>
        <dbReference type="EMBL" id="RQW09705.1"/>
    </source>
</evidence>
<sequence length="446" mass="49568">MKRKNILLMISHDTGRYLGCYGQSVKTPAIDALAEEGVRFDNYFCPAPQCSPSRGSILSGLYPQNHGMIGLSHLGFSINPEVTTLPMSLSEAGYETALIGFSHETIGEAGGDRTSSTYKLGYETVLPVPGDRAVDVAERVVSFLEDRAVGPQERPFFASVGFFETHRDFDEYAPVADPAEEIVPPPYLPDTERVREDFALLRGSVKTLDRGIARILSRLDALGLAEETLVIYTTDHGIAFPRAKGTLMDAGLETALVMRCPGTLEGGHVNGHLLCNVDLMPTLLEFAGAEAPQDIDGVSFYRLLQNADGPSTRDHFFAELTWHDQYHPMRGVRTDRYKYIRNFEDGPSVYLPLDIHLSPSGHEVREEYYKPNVPEELYDLAEDPLEERNLADDLAYAEILLELRRKVEDWMMSSADRLLSGKVPGIAAPDWQEQYENGTAYGSKRG</sequence>
<name>A0A3N9P1I6_9BACL</name>
<dbReference type="InterPro" id="IPR000917">
    <property type="entry name" value="Sulfatase_N"/>
</dbReference>
<dbReference type="Gene3D" id="3.40.720.10">
    <property type="entry name" value="Alkaline Phosphatase, subunit A"/>
    <property type="match status" value="1"/>
</dbReference>
<protein>
    <submittedName>
        <fullName evidence="4">Sulfatase</fullName>
    </submittedName>
</protein>
<evidence type="ECO:0000256" key="1">
    <source>
        <dbReference type="ARBA" id="ARBA00008779"/>
    </source>
</evidence>
<reference evidence="4 5" key="1">
    <citation type="submission" date="2018-11" db="EMBL/GenBank/DDBJ databases">
        <title>Genome sequence of strain 7197.</title>
        <authorList>
            <person name="Gao J."/>
            <person name="Sun J."/>
        </authorList>
    </citation>
    <scope>NUCLEOTIDE SEQUENCE [LARGE SCALE GENOMIC DNA]</scope>
    <source>
        <strain evidence="4 5">7197</strain>
    </source>
</reference>
<feature type="domain" description="Sulfatase N-terminal" evidence="3">
    <location>
        <begin position="4"/>
        <end position="288"/>
    </location>
</feature>
<dbReference type="InterPro" id="IPR017850">
    <property type="entry name" value="Alkaline_phosphatase_core_sf"/>
</dbReference>
<keyword evidence="2" id="KW-0378">Hydrolase</keyword>
<dbReference type="GO" id="GO:0004065">
    <property type="term" value="F:arylsulfatase activity"/>
    <property type="evidence" value="ECO:0007669"/>
    <property type="project" value="TreeGrafter"/>
</dbReference>
<evidence type="ECO:0000259" key="3">
    <source>
        <dbReference type="Pfam" id="PF00884"/>
    </source>
</evidence>
<comment type="similarity">
    <text evidence="1">Belongs to the sulfatase family.</text>
</comment>
<dbReference type="Proteomes" id="UP000282529">
    <property type="component" value="Unassembled WGS sequence"/>
</dbReference>